<keyword evidence="9" id="KW-1133">Transmembrane helix</keyword>
<dbReference type="AlphaFoldDB" id="M2P9H4"/>
<keyword evidence="7 8" id="KW-0349">Heme</keyword>
<evidence type="ECO:0000256" key="6">
    <source>
        <dbReference type="ARBA" id="ARBA00023033"/>
    </source>
</evidence>
<feature type="transmembrane region" description="Helical" evidence="9">
    <location>
        <begin position="6"/>
        <end position="22"/>
    </location>
</feature>
<dbReference type="Proteomes" id="UP000016930">
    <property type="component" value="Unassembled WGS sequence"/>
</dbReference>
<evidence type="ECO:0000256" key="2">
    <source>
        <dbReference type="ARBA" id="ARBA00010617"/>
    </source>
</evidence>
<dbReference type="GO" id="GO:0004497">
    <property type="term" value="F:monooxygenase activity"/>
    <property type="evidence" value="ECO:0007669"/>
    <property type="project" value="UniProtKB-KW"/>
</dbReference>
<feature type="binding site" description="axial binding residue" evidence="7">
    <location>
        <position position="440"/>
    </location>
    <ligand>
        <name>heme</name>
        <dbReference type="ChEBI" id="CHEBI:30413"/>
    </ligand>
    <ligandPart>
        <name>Fe</name>
        <dbReference type="ChEBI" id="CHEBI:18248"/>
    </ligandPart>
</feature>
<keyword evidence="5 7" id="KW-0408">Iron</keyword>
<evidence type="ECO:0000256" key="5">
    <source>
        <dbReference type="ARBA" id="ARBA00023004"/>
    </source>
</evidence>
<dbReference type="PANTHER" id="PTHR46206:SF1">
    <property type="entry name" value="P450, PUTATIVE (EUROFUNG)-RELATED"/>
    <property type="match status" value="1"/>
</dbReference>
<dbReference type="PANTHER" id="PTHR46206">
    <property type="entry name" value="CYTOCHROME P450"/>
    <property type="match status" value="1"/>
</dbReference>
<name>M2P9H4_CERS8</name>
<keyword evidence="9" id="KW-0812">Transmembrane</keyword>
<gene>
    <name evidence="10" type="ORF">CERSUDRAFT_58933</name>
</gene>
<dbReference type="Pfam" id="PF00067">
    <property type="entry name" value="p450"/>
    <property type="match status" value="1"/>
</dbReference>
<protein>
    <recommendedName>
        <fullName evidence="12">Cytochrome P450</fullName>
    </recommendedName>
</protein>
<dbReference type="PRINTS" id="PR00465">
    <property type="entry name" value="EP450IV"/>
</dbReference>
<proteinExistence type="inferred from homology"/>
<dbReference type="GO" id="GO:0005506">
    <property type="term" value="F:iron ion binding"/>
    <property type="evidence" value="ECO:0007669"/>
    <property type="project" value="InterPro"/>
</dbReference>
<dbReference type="InterPro" id="IPR017972">
    <property type="entry name" value="Cyt_P450_CS"/>
</dbReference>
<evidence type="ECO:0000256" key="7">
    <source>
        <dbReference type="PIRSR" id="PIRSR602403-1"/>
    </source>
</evidence>
<dbReference type="PROSITE" id="PS00086">
    <property type="entry name" value="CYTOCHROME_P450"/>
    <property type="match status" value="1"/>
</dbReference>
<dbReference type="OrthoDB" id="1844152at2759"/>
<evidence type="ECO:0000256" key="4">
    <source>
        <dbReference type="ARBA" id="ARBA00023002"/>
    </source>
</evidence>
<keyword evidence="11" id="KW-1185">Reference proteome</keyword>
<dbReference type="GO" id="GO:0020037">
    <property type="term" value="F:heme binding"/>
    <property type="evidence" value="ECO:0007669"/>
    <property type="project" value="InterPro"/>
</dbReference>
<dbReference type="GO" id="GO:0016705">
    <property type="term" value="F:oxidoreductase activity, acting on paired donors, with incorporation or reduction of molecular oxygen"/>
    <property type="evidence" value="ECO:0007669"/>
    <property type="project" value="InterPro"/>
</dbReference>
<comment type="cofactor">
    <cofactor evidence="1 7">
        <name>heme</name>
        <dbReference type="ChEBI" id="CHEBI:30413"/>
    </cofactor>
</comment>
<dbReference type="InterPro" id="IPR001128">
    <property type="entry name" value="Cyt_P450"/>
</dbReference>
<dbReference type="Gene3D" id="1.10.630.10">
    <property type="entry name" value="Cytochrome P450"/>
    <property type="match status" value="1"/>
</dbReference>
<evidence type="ECO:0000313" key="11">
    <source>
        <dbReference type="Proteomes" id="UP000016930"/>
    </source>
</evidence>
<dbReference type="SUPFAM" id="SSF48264">
    <property type="entry name" value="Cytochrome P450"/>
    <property type="match status" value="1"/>
</dbReference>
<reference evidence="10 11" key="1">
    <citation type="journal article" date="2012" name="Proc. Natl. Acad. Sci. U.S.A.">
        <title>Comparative genomics of Ceriporiopsis subvermispora and Phanerochaete chrysosporium provide insight into selective ligninolysis.</title>
        <authorList>
            <person name="Fernandez-Fueyo E."/>
            <person name="Ruiz-Duenas F.J."/>
            <person name="Ferreira P."/>
            <person name="Floudas D."/>
            <person name="Hibbett D.S."/>
            <person name="Canessa P."/>
            <person name="Larrondo L.F."/>
            <person name="James T.Y."/>
            <person name="Seelenfreund D."/>
            <person name="Lobos S."/>
            <person name="Polanco R."/>
            <person name="Tello M."/>
            <person name="Honda Y."/>
            <person name="Watanabe T."/>
            <person name="Watanabe T."/>
            <person name="Ryu J.S."/>
            <person name="Kubicek C.P."/>
            <person name="Schmoll M."/>
            <person name="Gaskell J."/>
            <person name="Hammel K.E."/>
            <person name="St John F.J."/>
            <person name="Vanden Wymelenberg A."/>
            <person name="Sabat G."/>
            <person name="Splinter BonDurant S."/>
            <person name="Syed K."/>
            <person name="Yadav J.S."/>
            <person name="Doddapaneni H."/>
            <person name="Subramanian V."/>
            <person name="Lavin J.L."/>
            <person name="Oguiza J.A."/>
            <person name="Perez G."/>
            <person name="Pisabarro A.G."/>
            <person name="Ramirez L."/>
            <person name="Santoyo F."/>
            <person name="Master E."/>
            <person name="Coutinho P.M."/>
            <person name="Henrissat B."/>
            <person name="Lombard V."/>
            <person name="Magnuson J.K."/>
            <person name="Kuees U."/>
            <person name="Hori C."/>
            <person name="Igarashi K."/>
            <person name="Samejima M."/>
            <person name="Held B.W."/>
            <person name="Barry K.W."/>
            <person name="LaButti K.M."/>
            <person name="Lapidus A."/>
            <person name="Lindquist E.A."/>
            <person name="Lucas S.M."/>
            <person name="Riley R."/>
            <person name="Salamov A.A."/>
            <person name="Hoffmeister D."/>
            <person name="Schwenk D."/>
            <person name="Hadar Y."/>
            <person name="Yarden O."/>
            <person name="de Vries R.P."/>
            <person name="Wiebenga A."/>
            <person name="Stenlid J."/>
            <person name="Eastwood D."/>
            <person name="Grigoriev I.V."/>
            <person name="Berka R.M."/>
            <person name="Blanchette R.A."/>
            <person name="Kersten P."/>
            <person name="Martinez A.T."/>
            <person name="Vicuna R."/>
            <person name="Cullen D."/>
        </authorList>
    </citation>
    <scope>NUCLEOTIDE SEQUENCE [LARGE SCALE GENOMIC DNA]</scope>
    <source>
        <strain evidence="10 11">B</strain>
    </source>
</reference>
<evidence type="ECO:0000256" key="9">
    <source>
        <dbReference type="SAM" id="Phobius"/>
    </source>
</evidence>
<comment type="similarity">
    <text evidence="2 8">Belongs to the cytochrome P450 family.</text>
</comment>
<dbReference type="CDD" id="cd11041">
    <property type="entry name" value="CYP503A1-like"/>
    <property type="match status" value="1"/>
</dbReference>
<evidence type="ECO:0000256" key="1">
    <source>
        <dbReference type="ARBA" id="ARBA00001971"/>
    </source>
</evidence>
<keyword evidence="6 8" id="KW-0503">Monooxygenase</keyword>
<dbReference type="EMBL" id="KB445813">
    <property type="protein sequence ID" value="EMD32089.1"/>
    <property type="molecule type" value="Genomic_DNA"/>
</dbReference>
<keyword evidence="9" id="KW-0472">Membrane</keyword>
<keyword evidence="4 8" id="KW-0560">Oxidoreductase</keyword>
<dbReference type="InterPro" id="IPR002403">
    <property type="entry name" value="Cyt_P450_E_grp-IV"/>
</dbReference>
<evidence type="ECO:0000256" key="8">
    <source>
        <dbReference type="RuleBase" id="RU000461"/>
    </source>
</evidence>
<evidence type="ECO:0000313" key="10">
    <source>
        <dbReference type="EMBL" id="EMD32089.1"/>
    </source>
</evidence>
<evidence type="ECO:0000256" key="3">
    <source>
        <dbReference type="ARBA" id="ARBA00022723"/>
    </source>
</evidence>
<accession>M2P9H4</accession>
<dbReference type="HOGENOM" id="CLU_022195_0_2_1"/>
<dbReference type="STRING" id="914234.M2P9H4"/>
<dbReference type="InterPro" id="IPR036396">
    <property type="entry name" value="Cyt_P450_sf"/>
</dbReference>
<evidence type="ECO:0008006" key="12">
    <source>
        <dbReference type="Google" id="ProtNLM"/>
    </source>
</evidence>
<keyword evidence="3 7" id="KW-0479">Metal-binding</keyword>
<sequence length="496" mass="56322">MLTDLPLFVSLIVAYAFVLATWRRRRDPIHSIKTVGQSAPLLSYIGAYRFLINAEELLREGYHKFKGSTFKIAAMDRWIVIVNGPTMVEELRSLPDEKASFMHAIGEIVQPDYTLGFNTHMETYHVSLVRERLNRNLGNLLPGVTEELELAMDEYIPMRGDEWTPVNGFSLMQRIIGRTASRVLVGAPTCRDTDYIDLSVNFLNDAVRERVLLSLFPPALKPCIGFFMNGAHRTSKRAAGHLKHIIEERLQTLRDLGDDWLERPNDMLMWLIEEAQGEAEPLKEVIKRVLALNFAAMSTTANSAIHALYHLVDNREVAQILLQEAESTIEESGWTKSAFSRMTKLDSFLKESQRFNGHNGMGIVRMTLDEVTLSDGTRIPKGTIVGAGASSMHWDQELYAEPDKFDPFRFHRISQDGDAKVGFASPLSEYIAFGRGRHACPGRFFADVVLKAILSYVVLHYDVKFEDELMRPKNKWVGPAVTPDQHVTILFRKRRL</sequence>
<organism evidence="10 11">
    <name type="scientific">Ceriporiopsis subvermispora (strain B)</name>
    <name type="common">White-rot fungus</name>
    <name type="synonym">Gelatoporia subvermispora</name>
    <dbReference type="NCBI Taxonomy" id="914234"/>
    <lineage>
        <taxon>Eukaryota</taxon>
        <taxon>Fungi</taxon>
        <taxon>Dikarya</taxon>
        <taxon>Basidiomycota</taxon>
        <taxon>Agaricomycotina</taxon>
        <taxon>Agaricomycetes</taxon>
        <taxon>Polyporales</taxon>
        <taxon>Gelatoporiaceae</taxon>
        <taxon>Gelatoporia</taxon>
    </lineage>
</organism>